<reference evidence="2" key="1">
    <citation type="submission" date="2020-05" db="EMBL/GenBank/DDBJ databases">
        <authorList>
            <person name="Chiriac C."/>
            <person name="Salcher M."/>
            <person name="Ghai R."/>
            <person name="Kavagutti S V."/>
        </authorList>
    </citation>
    <scope>NUCLEOTIDE SEQUENCE</scope>
</reference>
<dbReference type="EMBL" id="CAFBNE010000013">
    <property type="protein sequence ID" value="CAB4937271.1"/>
    <property type="molecule type" value="Genomic_DNA"/>
</dbReference>
<feature type="domain" description="HNH nuclease" evidence="1">
    <location>
        <begin position="208"/>
        <end position="265"/>
    </location>
</feature>
<dbReference type="InterPro" id="IPR003615">
    <property type="entry name" value="HNH_nuc"/>
</dbReference>
<proteinExistence type="predicted"/>
<name>A0A6J7J325_9ZZZZ</name>
<accession>A0A6J7J325</accession>
<dbReference type="Pfam" id="PF13391">
    <property type="entry name" value="HNH_2"/>
    <property type="match status" value="1"/>
</dbReference>
<protein>
    <submittedName>
        <fullName evidence="2">Unannotated protein</fullName>
    </submittedName>
</protein>
<evidence type="ECO:0000259" key="1">
    <source>
        <dbReference type="Pfam" id="PF13391"/>
    </source>
</evidence>
<sequence>MRGLGDYIDLTLAQAEQQWKSALSRVPAKRQVPFEPIETLLSLGASFLVNHRHYGGSTAQRAVSPIPELATLFRRPNSSILAKMANLDGSRRNGAKHDLLAGTRLRERPDDYAGIYRTIFAAARAVGIPQDQLPDFLGLEFGGSLHLLGQAELEESVVEEALSGEVRRWAEVRPDLTEAETERLLVARTRVGQHVFASHVLDNCGHKCVFCGLELGKAAAPRMLVASHIKPWKDSSARERLDHRNGLAACPIHDVAFDAGLITVNGGLKIHLSEKLQQGMLDDPVASSYFARPPLRETILLPASADHPGTEYLAWHKDRIFEAA</sequence>
<organism evidence="2">
    <name type="scientific">freshwater metagenome</name>
    <dbReference type="NCBI Taxonomy" id="449393"/>
    <lineage>
        <taxon>unclassified sequences</taxon>
        <taxon>metagenomes</taxon>
        <taxon>ecological metagenomes</taxon>
    </lineage>
</organism>
<evidence type="ECO:0000313" key="2">
    <source>
        <dbReference type="EMBL" id="CAB4937271.1"/>
    </source>
</evidence>
<dbReference type="AlphaFoldDB" id="A0A6J7J325"/>
<gene>
    <name evidence="2" type="ORF">UFOPK3772_00655</name>
</gene>